<protein>
    <submittedName>
        <fullName evidence="2">TPS5 protein</fullName>
    </submittedName>
</protein>
<dbReference type="GO" id="GO:0005992">
    <property type="term" value="P:trehalose biosynthetic process"/>
    <property type="evidence" value="ECO:0007669"/>
    <property type="project" value="InterPro"/>
</dbReference>
<dbReference type="Pfam" id="PF02358">
    <property type="entry name" value="Trehalose_PPase"/>
    <property type="match status" value="1"/>
</dbReference>
<sequence length="179" mass="20549">VPTEEVMRLVQALDSRPDFRPHIISGRGSQFLEAHFGSLRNFTLIAEHGYHISPPMADGECRKWELREHFGGDANHFTEHKNWKATLREAMSRLAEQNAGSHVEEKQTSLVWHYRQLADEATADIAVAKAYEGLQQLCKRERLQDINLSKGHKVLEASYRNVRKGLVMRRLCEEKALFG</sequence>
<dbReference type="SUPFAM" id="SSF56784">
    <property type="entry name" value="HAD-like"/>
    <property type="match status" value="1"/>
</dbReference>
<feature type="non-terminal residue" evidence="2">
    <location>
        <position position="179"/>
    </location>
</feature>
<gene>
    <name evidence="2" type="primary">TPS5</name>
    <name evidence="2" type="ORF">SPIL2461_LOCUS21452</name>
</gene>
<dbReference type="InterPro" id="IPR023214">
    <property type="entry name" value="HAD_sf"/>
</dbReference>
<evidence type="ECO:0000256" key="1">
    <source>
        <dbReference type="ARBA" id="ARBA00005409"/>
    </source>
</evidence>
<dbReference type="AlphaFoldDB" id="A0A812XVV7"/>
<evidence type="ECO:0000313" key="2">
    <source>
        <dbReference type="EMBL" id="CAE7744152.1"/>
    </source>
</evidence>
<comment type="caution">
    <text evidence="2">The sequence shown here is derived from an EMBL/GenBank/DDBJ whole genome shotgun (WGS) entry which is preliminary data.</text>
</comment>
<proteinExistence type="inferred from homology"/>
<dbReference type="InterPro" id="IPR036412">
    <property type="entry name" value="HAD-like_sf"/>
</dbReference>
<dbReference type="InterPro" id="IPR001830">
    <property type="entry name" value="Glyco_trans_20"/>
</dbReference>
<dbReference type="Gene3D" id="3.40.50.1000">
    <property type="entry name" value="HAD superfamily/HAD-like"/>
    <property type="match status" value="1"/>
</dbReference>
<dbReference type="EMBL" id="CAJNIZ010046272">
    <property type="protein sequence ID" value="CAE7744152.1"/>
    <property type="molecule type" value="Genomic_DNA"/>
</dbReference>
<name>A0A812XVV7_SYMPI</name>
<dbReference type="Gene3D" id="3.30.70.1020">
    <property type="entry name" value="Trehalose-6-phosphate phosphatase related protein, domain 2"/>
    <property type="match status" value="1"/>
</dbReference>
<reference evidence="2" key="1">
    <citation type="submission" date="2021-02" db="EMBL/GenBank/DDBJ databases">
        <authorList>
            <person name="Dougan E. K."/>
            <person name="Rhodes N."/>
            <person name="Thang M."/>
            <person name="Chan C."/>
        </authorList>
    </citation>
    <scope>NUCLEOTIDE SEQUENCE</scope>
</reference>
<dbReference type="PANTHER" id="PTHR10788:SF106">
    <property type="entry name" value="BCDNA.GH08860"/>
    <property type="match status" value="1"/>
</dbReference>
<dbReference type="GO" id="GO:0003825">
    <property type="term" value="F:alpha,alpha-trehalose-phosphate synthase (UDP-forming) activity"/>
    <property type="evidence" value="ECO:0007669"/>
    <property type="project" value="TreeGrafter"/>
</dbReference>
<keyword evidence="3" id="KW-1185">Reference proteome</keyword>
<organism evidence="2 3">
    <name type="scientific">Symbiodinium pilosum</name>
    <name type="common">Dinoflagellate</name>
    <dbReference type="NCBI Taxonomy" id="2952"/>
    <lineage>
        <taxon>Eukaryota</taxon>
        <taxon>Sar</taxon>
        <taxon>Alveolata</taxon>
        <taxon>Dinophyceae</taxon>
        <taxon>Suessiales</taxon>
        <taxon>Symbiodiniaceae</taxon>
        <taxon>Symbiodinium</taxon>
    </lineage>
</organism>
<dbReference type="Proteomes" id="UP000649617">
    <property type="component" value="Unassembled WGS sequence"/>
</dbReference>
<dbReference type="PANTHER" id="PTHR10788">
    <property type="entry name" value="TREHALOSE-6-PHOSPHATE SYNTHASE"/>
    <property type="match status" value="1"/>
</dbReference>
<comment type="similarity">
    <text evidence="1">In the N-terminal section; belongs to the glycosyltransferase 20 family.</text>
</comment>
<feature type="non-terminal residue" evidence="2">
    <location>
        <position position="1"/>
    </location>
</feature>
<accession>A0A812XVV7</accession>
<evidence type="ECO:0000313" key="3">
    <source>
        <dbReference type="Proteomes" id="UP000649617"/>
    </source>
</evidence>
<dbReference type="OrthoDB" id="411629at2759"/>
<dbReference type="InterPro" id="IPR003337">
    <property type="entry name" value="Trehalose_PPase"/>
</dbReference>